<evidence type="ECO:0000259" key="8">
    <source>
        <dbReference type="Pfam" id="PF11618"/>
    </source>
</evidence>
<evidence type="ECO:0000256" key="2">
    <source>
        <dbReference type="ARBA" id="ARBA00006042"/>
    </source>
</evidence>
<feature type="domain" description="RPGRIP1 C-terminal" evidence="9">
    <location>
        <begin position="925"/>
        <end position="1086"/>
    </location>
</feature>
<feature type="coiled-coil region" evidence="6">
    <location>
        <begin position="261"/>
        <end position="375"/>
    </location>
</feature>
<feature type="domain" description="RPGR-interacting protein 1 first C2" evidence="8">
    <location>
        <begin position="586"/>
        <end position="733"/>
    </location>
</feature>
<accession>A0A9D3SBR4</accession>
<gene>
    <name evidence="10" type="ORF">KOW79_018830</name>
</gene>
<dbReference type="GO" id="GO:1905515">
    <property type="term" value="P:non-motile cilium assembly"/>
    <property type="evidence" value="ECO:0007669"/>
    <property type="project" value="TreeGrafter"/>
</dbReference>
<dbReference type="InterPro" id="IPR041091">
    <property type="entry name" value="RPGRIP1_C"/>
</dbReference>
<evidence type="ECO:0000256" key="5">
    <source>
        <dbReference type="ARBA" id="ARBA00023273"/>
    </source>
</evidence>
<keyword evidence="11" id="KW-1185">Reference proteome</keyword>
<comment type="caution">
    <text evidence="10">The sequence shown here is derived from an EMBL/GenBank/DDBJ whole genome shotgun (WGS) entry which is preliminary data.</text>
</comment>
<evidence type="ECO:0000256" key="3">
    <source>
        <dbReference type="ARBA" id="ARBA00023054"/>
    </source>
</evidence>
<reference evidence="10 11" key="1">
    <citation type="submission" date="2021-06" db="EMBL/GenBank/DDBJ databases">
        <title>Chromosome-level genome assembly of the red-tail catfish (Hemibagrus wyckioides).</title>
        <authorList>
            <person name="Shao F."/>
        </authorList>
    </citation>
    <scope>NUCLEOTIDE SEQUENCE [LARGE SCALE GENOMIC DNA]</scope>
    <source>
        <strain evidence="10">EC202008001</strain>
        <tissue evidence="10">Blood</tissue>
    </source>
</reference>
<dbReference type="InterPro" id="IPR031139">
    <property type="entry name" value="RPGRIP1_fam"/>
</dbReference>
<dbReference type="GO" id="GO:0032391">
    <property type="term" value="C:photoreceptor connecting cilium"/>
    <property type="evidence" value="ECO:0007669"/>
    <property type="project" value="TreeGrafter"/>
</dbReference>
<organism evidence="10 11">
    <name type="scientific">Hemibagrus wyckioides</name>
    <dbReference type="NCBI Taxonomy" id="337641"/>
    <lineage>
        <taxon>Eukaryota</taxon>
        <taxon>Metazoa</taxon>
        <taxon>Chordata</taxon>
        <taxon>Craniata</taxon>
        <taxon>Vertebrata</taxon>
        <taxon>Euteleostomi</taxon>
        <taxon>Actinopterygii</taxon>
        <taxon>Neopterygii</taxon>
        <taxon>Teleostei</taxon>
        <taxon>Ostariophysi</taxon>
        <taxon>Siluriformes</taxon>
        <taxon>Bagridae</taxon>
        <taxon>Hemibagrus</taxon>
    </lineage>
</organism>
<keyword evidence="4" id="KW-0969">Cilium</keyword>
<comment type="subcellular location">
    <subcellularLocation>
        <location evidence="1">Cell projection</location>
        <location evidence="1">Cilium</location>
    </subcellularLocation>
</comment>
<feature type="region of interest" description="Disordered" evidence="7">
    <location>
        <begin position="844"/>
        <end position="896"/>
    </location>
</feature>
<dbReference type="PANTHER" id="PTHR14240">
    <property type="entry name" value="RETINITIS PIGMENTOSA GTPASE REGULATOR-INTERACTING PROTEIN"/>
    <property type="match status" value="1"/>
</dbReference>
<evidence type="ECO:0000313" key="11">
    <source>
        <dbReference type="Proteomes" id="UP000824219"/>
    </source>
</evidence>
<dbReference type="SUPFAM" id="SSF49562">
    <property type="entry name" value="C2 domain (Calcium/lipid-binding domain, CaLB)"/>
    <property type="match status" value="1"/>
</dbReference>
<evidence type="ECO:0000313" key="10">
    <source>
        <dbReference type="EMBL" id="KAG7317795.1"/>
    </source>
</evidence>
<keyword evidence="3 6" id="KW-0175">Coiled coil</keyword>
<dbReference type="Pfam" id="PF11618">
    <property type="entry name" value="C2-C2_1"/>
    <property type="match status" value="1"/>
</dbReference>
<sequence>MQEQDVRSSKRPLKVLKIKDLQHVSNLSQKQLEDQHLCLKEESTLLKQHVQILEQKLYRFSTKLSKLRNVHSGLSWGQNIDAHDTIEELKDRVVTLESQKEVLQRKLSKARQQILALGRQAHQSPHMGQGLQQEGEVTQTTQTVPAHYALSSMDDYKGQSNGLFIAPQAVRLTELELAIRSLRETFKLKEKELQYSMKGPNKKQVDELRLTIKNNVNVIRLQKQLSNERTALLVIKEKFTGLKQAYETQLEEGQRSLHQNQEALLGQVGQLSEQLKQEKQKALILEGQLNTATISLHSLAELQERVSDIEGERNLLKRSYNALLIRTLSGHSHGNEHECDKESEKQEMENCRADMVVLKKKLEDQNNEREMEQEKKRVVLDYETTQMERSQKMAMTTTLREKHDFLEQEVLQYRQNVTSLQDRLDRVSKDFQTDVEDLSEILMQIKAFRLQQESCKGLTFMVSNEKVQDPSRELAAQQVSHVETILELQKTRELLVMQQKINSDLQAYMNIEKERAEGERERRRREVSEKDKLLKNRALQINSLQDQLRNLTYPPGNRNQIIPHQYTWTGVGQESVQMMEGKTILNQLQDGGSLLEISLMGATFTPVGLRLMRQQKVVDTSGPFEVVTFCTYSFLDFEMHSTPLVSGTQPNYGFTSCYVLTGLSPTKLESQGVFVHVEVHQALGGVQFITRGRAKIPLIQALQHRGEKVKGRVNITGSKGEIIGVLEFCLCLFSEVEAKDIGTDRLPVHTALYRSHIQPEAKTGRAYTADQTEYTGITAGDLFTHSSPVISLSCSGGIGPEPSNQLRMHSPARSQHPQFPAPKSPPREPGAKWIQFPIYNQTGHTRSFNHNLKMPDSGHTSISSKQRSSRHHSREDKEKGESSSQPVSLRDQMDSEVLESLESITTSDSDVVIPQLEAPVKQGCRLKIEILSLLFDPSSSVALDQSVQQVYVEYRLLGIPRETTETPVSLQKPTEGEEIHFNFSRVIHVDSMKAAPLKQYLYTKLERTDAKQGRLKFTVVSEPLNEEDECVDVGHAYLDLQELLLTGNDVTECQIDIVRMDDDQEVVGRLKVSLEAAQALTGISWENPN</sequence>
<dbReference type="Proteomes" id="UP000824219">
    <property type="component" value="Linkage Group LG23"/>
</dbReference>
<dbReference type="GO" id="GO:0046548">
    <property type="term" value="P:retinal rod cell development"/>
    <property type="evidence" value="ECO:0007669"/>
    <property type="project" value="TreeGrafter"/>
</dbReference>
<name>A0A9D3SBR4_9TELE</name>
<dbReference type="Pfam" id="PF18111">
    <property type="entry name" value="RPGR1_C"/>
    <property type="match status" value="1"/>
</dbReference>
<protein>
    <submittedName>
        <fullName evidence="10">Uncharacterized protein</fullName>
    </submittedName>
</protein>
<evidence type="ECO:0000256" key="1">
    <source>
        <dbReference type="ARBA" id="ARBA00004138"/>
    </source>
</evidence>
<dbReference type="OrthoDB" id="2133912at2759"/>
<feature type="region of interest" description="Disordered" evidence="7">
    <location>
        <begin position="794"/>
        <end position="831"/>
    </location>
</feature>
<proteinExistence type="inferred from homology"/>
<evidence type="ECO:0000256" key="7">
    <source>
        <dbReference type="SAM" id="MobiDB-lite"/>
    </source>
</evidence>
<feature type="coiled-coil region" evidence="6">
    <location>
        <begin position="403"/>
        <end position="430"/>
    </location>
</feature>
<keyword evidence="5" id="KW-0966">Cell projection</keyword>
<dbReference type="InterPro" id="IPR035892">
    <property type="entry name" value="C2_domain_sf"/>
</dbReference>
<evidence type="ECO:0000256" key="4">
    <source>
        <dbReference type="ARBA" id="ARBA00023069"/>
    </source>
</evidence>
<dbReference type="Gene3D" id="2.60.40.150">
    <property type="entry name" value="C2 domain"/>
    <property type="match status" value="2"/>
</dbReference>
<evidence type="ECO:0000256" key="6">
    <source>
        <dbReference type="SAM" id="Coils"/>
    </source>
</evidence>
<dbReference type="PANTHER" id="PTHR14240:SF1">
    <property type="entry name" value="PROTEIN FANTOM-RELATED"/>
    <property type="match status" value="1"/>
</dbReference>
<dbReference type="AlphaFoldDB" id="A0A9D3SBR4"/>
<dbReference type="EMBL" id="JAHKSW010000023">
    <property type="protein sequence ID" value="KAG7317795.1"/>
    <property type="molecule type" value="Genomic_DNA"/>
</dbReference>
<feature type="coiled-coil region" evidence="6">
    <location>
        <begin position="79"/>
        <end position="120"/>
    </location>
</feature>
<feature type="compositionally biased region" description="Polar residues" evidence="7">
    <location>
        <begin position="802"/>
        <end position="817"/>
    </location>
</feature>
<dbReference type="GO" id="GO:0005856">
    <property type="term" value="C:cytoskeleton"/>
    <property type="evidence" value="ECO:0007669"/>
    <property type="project" value="UniProtKB-ARBA"/>
</dbReference>
<evidence type="ECO:0000259" key="9">
    <source>
        <dbReference type="Pfam" id="PF18111"/>
    </source>
</evidence>
<comment type="similarity">
    <text evidence="2">Belongs to the RPGRIP1 family.</text>
</comment>
<dbReference type="InterPro" id="IPR021656">
    <property type="entry name" value="C2-C2_1"/>
</dbReference>